<dbReference type="Proteomes" id="UP000286931">
    <property type="component" value="Unassembled WGS sequence"/>
</dbReference>
<dbReference type="AlphaFoldDB" id="A0A401YIP1"/>
<dbReference type="EMBL" id="BIFH01000015">
    <property type="protein sequence ID" value="GCD94438.1"/>
    <property type="molecule type" value="Genomic_DNA"/>
</dbReference>
<name>A0A401YIP1_9ACTN</name>
<proteinExistence type="predicted"/>
<organism evidence="1 2">
    <name type="scientific">Embleya hyalina</name>
    <dbReference type="NCBI Taxonomy" id="516124"/>
    <lineage>
        <taxon>Bacteria</taxon>
        <taxon>Bacillati</taxon>
        <taxon>Actinomycetota</taxon>
        <taxon>Actinomycetes</taxon>
        <taxon>Kitasatosporales</taxon>
        <taxon>Streptomycetaceae</taxon>
        <taxon>Embleya</taxon>
    </lineage>
</organism>
<gene>
    <name evidence="1" type="ORF">EHYA_02106</name>
</gene>
<reference evidence="1 2" key="1">
    <citation type="submission" date="2018-12" db="EMBL/GenBank/DDBJ databases">
        <title>Draft genome sequence of Embleya hyalina NBRC 13850T.</title>
        <authorList>
            <person name="Komaki H."/>
            <person name="Hosoyama A."/>
            <person name="Kimura A."/>
            <person name="Ichikawa N."/>
            <person name="Tamura T."/>
        </authorList>
    </citation>
    <scope>NUCLEOTIDE SEQUENCE [LARGE SCALE GENOMIC DNA]</scope>
    <source>
        <strain evidence="1 2">NBRC 13850</strain>
    </source>
</reference>
<evidence type="ECO:0000313" key="2">
    <source>
        <dbReference type="Proteomes" id="UP000286931"/>
    </source>
</evidence>
<evidence type="ECO:0000313" key="1">
    <source>
        <dbReference type="EMBL" id="GCD94438.1"/>
    </source>
</evidence>
<comment type="caution">
    <text evidence="1">The sequence shown here is derived from an EMBL/GenBank/DDBJ whole genome shotgun (WGS) entry which is preliminary data.</text>
</comment>
<accession>A0A401YIP1</accession>
<sequence length="130" mass="14248">MTVTRQQPPTEADLRRRLATSDEVRVRDTRSGYVGTLYRVATGYVVALTANSSAYTISMARLEVVDDEADIGQPGVVAHGVRGVRGPGEIVAAQPLLNEVRFLMARFGPDIQWRMPSDSVRPADRPEPTP</sequence>
<keyword evidence="2" id="KW-1185">Reference proteome</keyword>
<protein>
    <submittedName>
        <fullName evidence="1">Uncharacterized protein</fullName>
    </submittedName>
</protein>